<dbReference type="EMBL" id="JAKOGI010000738">
    <property type="protein sequence ID" value="KAJ8430937.1"/>
    <property type="molecule type" value="Genomic_DNA"/>
</dbReference>
<name>A0A9Q1JU63_9CARY</name>
<organism evidence="1 2">
    <name type="scientific">Carnegiea gigantea</name>
    <dbReference type="NCBI Taxonomy" id="171969"/>
    <lineage>
        <taxon>Eukaryota</taxon>
        <taxon>Viridiplantae</taxon>
        <taxon>Streptophyta</taxon>
        <taxon>Embryophyta</taxon>
        <taxon>Tracheophyta</taxon>
        <taxon>Spermatophyta</taxon>
        <taxon>Magnoliopsida</taxon>
        <taxon>eudicotyledons</taxon>
        <taxon>Gunneridae</taxon>
        <taxon>Pentapetalae</taxon>
        <taxon>Caryophyllales</taxon>
        <taxon>Cactineae</taxon>
        <taxon>Cactaceae</taxon>
        <taxon>Cactoideae</taxon>
        <taxon>Echinocereeae</taxon>
        <taxon>Carnegiea</taxon>
    </lineage>
</organism>
<keyword evidence="2" id="KW-1185">Reference proteome</keyword>
<reference evidence="1" key="1">
    <citation type="submission" date="2022-04" db="EMBL/GenBank/DDBJ databases">
        <title>Carnegiea gigantea Genome sequencing and assembly v2.</title>
        <authorList>
            <person name="Copetti D."/>
            <person name="Sanderson M.J."/>
            <person name="Burquez A."/>
            <person name="Wojciechowski M.F."/>
        </authorList>
    </citation>
    <scope>NUCLEOTIDE SEQUENCE</scope>
    <source>
        <strain evidence="1">SGP5-SGP5p</strain>
        <tissue evidence="1">Aerial part</tissue>
    </source>
</reference>
<accession>A0A9Q1JU63</accession>
<evidence type="ECO:0000313" key="1">
    <source>
        <dbReference type="EMBL" id="KAJ8430937.1"/>
    </source>
</evidence>
<comment type="caution">
    <text evidence="1">The sequence shown here is derived from an EMBL/GenBank/DDBJ whole genome shotgun (WGS) entry which is preliminary data.</text>
</comment>
<protein>
    <submittedName>
        <fullName evidence="1">Uncharacterized protein</fullName>
    </submittedName>
</protein>
<dbReference type="Proteomes" id="UP001153076">
    <property type="component" value="Unassembled WGS sequence"/>
</dbReference>
<evidence type="ECO:0000313" key="2">
    <source>
        <dbReference type="Proteomes" id="UP001153076"/>
    </source>
</evidence>
<dbReference type="AlphaFoldDB" id="A0A9Q1JU63"/>
<gene>
    <name evidence="1" type="ORF">Cgig2_021869</name>
</gene>
<proteinExistence type="predicted"/>
<sequence length="165" mass="19368">MSIDCIDFRKIGEDRIEHIWIIVQMDICGVFPEGKEPRQWFRETFDASWRWNKCKLKREKFNRKSIDEALNSRPTIIPEDQWRNATKDSKEPDKLELFEATHKPKWPKTKLDDASAAALIRGEHGSVEDEEADRSFWQDFEKDFPSYVHGSPLGEDELVSDDEPA</sequence>